<dbReference type="AlphaFoldDB" id="A0A840PJB3"/>
<name>A0A840PJB3_9ACTN</name>
<feature type="compositionally biased region" description="Basic and acidic residues" evidence="1">
    <location>
        <begin position="8"/>
        <end position="20"/>
    </location>
</feature>
<proteinExistence type="predicted"/>
<sequence>MSPRRSRRMDPFERGRDRGRGGLPPARPIDGPPRGIDRIEEWPDGEWRVRTLSGAGAARPYRCPGCDQVIRPGLPHIVSWPNWAGGEQERRHWHTACWRKRLDRGHGRTRY</sequence>
<organism evidence="2 3">
    <name type="scientific">Thermocatellispora tengchongensis</name>
    <dbReference type="NCBI Taxonomy" id="1073253"/>
    <lineage>
        <taxon>Bacteria</taxon>
        <taxon>Bacillati</taxon>
        <taxon>Actinomycetota</taxon>
        <taxon>Actinomycetes</taxon>
        <taxon>Streptosporangiales</taxon>
        <taxon>Streptosporangiaceae</taxon>
        <taxon>Thermocatellispora</taxon>
    </lineage>
</organism>
<reference evidence="2 3" key="1">
    <citation type="submission" date="2020-08" db="EMBL/GenBank/DDBJ databases">
        <title>Genomic Encyclopedia of Type Strains, Phase IV (KMG-IV): sequencing the most valuable type-strain genomes for metagenomic binning, comparative biology and taxonomic classification.</title>
        <authorList>
            <person name="Goeker M."/>
        </authorList>
    </citation>
    <scope>NUCLEOTIDE SEQUENCE [LARGE SCALE GENOMIC DNA]</scope>
    <source>
        <strain evidence="2 3">DSM 45615</strain>
    </source>
</reference>
<accession>A0A840PJB3</accession>
<evidence type="ECO:0000313" key="2">
    <source>
        <dbReference type="EMBL" id="MBB5138003.1"/>
    </source>
</evidence>
<evidence type="ECO:0000313" key="3">
    <source>
        <dbReference type="Proteomes" id="UP000578449"/>
    </source>
</evidence>
<protein>
    <recommendedName>
        <fullName evidence="4">ATP/GTP-binding protein</fullName>
    </recommendedName>
</protein>
<dbReference type="EMBL" id="JACHGN010000021">
    <property type="protein sequence ID" value="MBB5138003.1"/>
    <property type="molecule type" value="Genomic_DNA"/>
</dbReference>
<keyword evidence="3" id="KW-1185">Reference proteome</keyword>
<evidence type="ECO:0000256" key="1">
    <source>
        <dbReference type="SAM" id="MobiDB-lite"/>
    </source>
</evidence>
<comment type="caution">
    <text evidence="2">The sequence shown here is derived from an EMBL/GenBank/DDBJ whole genome shotgun (WGS) entry which is preliminary data.</text>
</comment>
<gene>
    <name evidence="2" type="ORF">HNP84_007756</name>
</gene>
<evidence type="ECO:0008006" key="4">
    <source>
        <dbReference type="Google" id="ProtNLM"/>
    </source>
</evidence>
<feature type="region of interest" description="Disordered" evidence="1">
    <location>
        <begin position="1"/>
        <end position="38"/>
    </location>
</feature>
<dbReference type="RefSeq" id="WP_185054890.1">
    <property type="nucleotide sequence ID" value="NZ_BAABIX010000059.1"/>
</dbReference>
<dbReference type="Proteomes" id="UP000578449">
    <property type="component" value="Unassembled WGS sequence"/>
</dbReference>